<dbReference type="OrthoDB" id="9885137at2"/>
<accession>A0A3A5N5Z7</accession>
<evidence type="ECO:0000313" key="2">
    <source>
        <dbReference type="EMBL" id="RJT92614.1"/>
    </source>
</evidence>
<gene>
    <name evidence="2" type="ORF">D6T64_00055</name>
</gene>
<evidence type="ECO:0000313" key="3">
    <source>
        <dbReference type="Proteomes" id="UP000272015"/>
    </source>
</evidence>
<dbReference type="EMBL" id="QZVS01000008">
    <property type="protein sequence ID" value="RJT92614.1"/>
    <property type="molecule type" value="Genomic_DNA"/>
</dbReference>
<comment type="caution">
    <text evidence="2">The sequence shown here is derived from an EMBL/GenBank/DDBJ whole genome shotgun (WGS) entry which is preliminary data.</text>
</comment>
<protein>
    <submittedName>
        <fullName evidence="2">Uncharacterized protein</fullName>
    </submittedName>
</protein>
<feature type="region of interest" description="Disordered" evidence="1">
    <location>
        <begin position="28"/>
        <end position="71"/>
    </location>
</feature>
<organism evidence="2 3">
    <name type="scientific">Cryobacterium melibiosiphilum</name>
    <dbReference type="NCBI Taxonomy" id="995039"/>
    <lineage>
        <taxon>Bacteria</taxon>
        <taxon>Bacillati</taxon>
        <taxon>Actinomycetota</taxon>
        <taxon>Actinomycetes</taxon>
        <taxon>Micrococcales</taxon>
        <taxon>Microbacteriaceae</taxon>
        <taxon>Cryobacterium</taxon>
    </lineage>
</organism>
<feature type="compositionally biased region" description="Basic and acidic residues" evidence="1">
    <location>
        <begin position="28"/>
        <end position="39"/>
    </location>
</feature>
<keyword evidence="3" id="KW-1185">Reference proteome</keyword>
<reference evidence="2 3" key="1">
    <citation type="submission" date="2018-09" db="EMBL/GenBank/DDBJ databases">
        <title>Novel species of Cryobacterium.</title>
        <authorList>
            <person name="Liu Q."/>
            <person name="Xin Y.-H."/>
        </authorList>
    </citation>
    <scope>NUCLEOTIDE SEQUENCE [LARGE SCALE GENOMIC DNA]</scope>
    <source>
        <strain evidence="2 3">Hh39</strain>
    </source>
</reference>
<proteinExistence type="predicted"/>
<evidence type="ECO:0000256" key="1">
    <source>
        <dbReference type="SAM" id="MobiDB-lite"/>
    </source>
</evidence>
<dbReference type="Proteomes" id="UP000272015">
    <property type="component" value="Unassembled WGS sequence"/>
</dbReference>
<sequence length="71" mass="8326">MSHPITNWFHRTISHPLTEMYARLDEHQLGEHLHDRATSDPDQQPSRPAPVDVSWMPMPGSHARRDTRHPR</sequence>
<dbReference type="RefSeq" id="WP_119970232.1">
    <property type="nucleotide sequence ID" value="NZ_JBHSQA010000015.1"/>
</dbReference>
<name>A0A3A5N5Z7_9MICO</name>
<dbReference type="AlphaFoldDB" id="A0A3A5N5Z7"/>